<reference evidence="1 2" key="1">
    <citation type="submission" date="2014-08" db="EMBL/GenBank/DDBJ databases">
        <authorList>
            <person name="Moulin Lionel"/>
        </authorList>
    </citation>
    <scope>NUCLEOTIDE SEQUENCE [LARGE SCALE GENOMIC DNA]</scope>
</reference>
<dbReference type="AlphaFoldDB" id="A0A090EGB4"/>
<protein>
    <submittedName>
        <fullName evidence="1">Uncharacterized protein</fullName>
    </submittedName>
</protein>
<gene>
    <name evidence="1" type="ORF">MPLDJ20_120206</name>
</gene>
<evidence type="ECO:0000313" key="2">
    <source>
        <dbReference type="Proteomes" id="UP000046373"/>
    </source>
</evidence>
<name>A0A090EGB4_MESPL</name>
<dbReference type="EMBL" id="CCNB01000004">
    <property type="protein sequence ID" value="CDX27268.1"/>
    <property type="molecule type" value="Genomic_DNA"/>
</dbReference>
<sequence length="46" mass="5037">MLGPDAVLAIGRLGDRLMSPYKGVSAIPFREDRMAGFDIVMRGREA</sequence>
<accession>A0A090EGB4</accession>
<organism evidence="1 2">
    <name type="scientific">Mesorhizobium plurifarium</name>
    <dbReference type="NCBI Taxonomy" id="69974"/>
    <lineage>
        <taxon>Bacteria</taxon>
        <taxon>Pseudomonadati</taxon>
        <taxon>Pseudomonadota</taxon>
        <taxon>Alphaproteobacteria</taxon>
        <taxon>Hyphomicrobiales</taxon>
        <taxon>Phyllobacteriaceae</taxon>
        <taxon>Mesorhizobium</taxon>
    </lineage>
</organism>
<proteinExistence type="predicted"/>
<dbReference type="Proteomes" id="UP000046373">
    <property type="component" value="Unassembled WGS sequence"/>
</dbReference>
<evidence type="ECO:0000313" key="1">
    <source>
        <dbReference type="EMBL" id="CDX27268.1"/>
    </source>
</evidence>